<accession>A0ABD1V6B4</accession>
<sequence>MEKSKRLAFKIWITQYKDFHVLKSGGIRTLIDMPLNSFPSTVSKETLKLKYVISTSSFNRFLGRSGPKNAFNATSLERLLKAGVLGLKSFMCPSGINDFPMTNSSHIKV</sequence>
<dbReference type="InterPro" id="IPR032466">
    <property type="entry name" value="Metal_Hydrolase"/>
</dbReference>
<evidence type="ECO:0000313" key="2">
    <source>
        <dbReference type="Proteomes" id="UP001604336"/>
    </source>
</evidence>
<keyword evidence="2" id="KW-1185">Reference proteome</keyword>
<dbReference type="PANTHER" id="PTHR43668:SF2">
    <property type="entry name" value="ALLANTOINASE"/>
    <property type="match status" value="1"/>
</dbReference>
<gene>
    <name evidence="1" type="ORF">Adt_06221</name>
</gene>
<reference evidence="2" key="1">
    <citation type="submission" date="2024-07" db="EMBL/GenBank/DDBJ databases">
        <title>Two chromosome-level genome assemblies of Korean endemic species Abeliophyllum distichum and Forsythia ovata (Oleaceae).</title>
        <authorList>
            <person name="Jang H."/>
        </authorList>
    </citation>
    <scope>NUCLEOTIDE SEQUENCE [LARGE SCALE GENOMIC DNA]</scope>
</reference>
<dbReference type="PANTHER" id="PTHR43668">
    <property type="entry name" value="ALLANTOINASE"/>
    <property type="match status" value="1"/>
</dbReference>
<name>A0ABD1V6B4_9LAMI</name>
<dbReference type="EMBL" id="JBFOLK010000002">
    <property type="protein sequence ID" value="KAL2532870.1"/>
    <property type="molecule type" value="Genomic_DNA"/>
</dbReference>
<proteinExistence type="predicted"/>
<dbReference type="Gene3D" id="3.20.20.140">
    <property type="entry name" value="Metal-dependent hydrolases"/>
    <property type="match status" value="1"/>
</dbReference>
<dbReference type="Proteomes" id="UP001604336">
    <property type="component" value="Unassembled WGS sequence"/>
</dbReference>
<protein>
    <submittedName>
        <fullName evidence="1">Allantoinase</fullName>
    </submittedName>
</protein>
<comment type="caution">
    <text evidence="1">The sequence shown here is derived from an EMBL/GenBank/DDBJ whole genome shotgun (WGS) entry which is preliminary data.</text>
</comment>
<dbReference type="AlphaFoldDB" id="A0ABD1V6B4"/>
<organism evidence="1 2">
    <name type="scientific">Abeliophyllum distichum</name>
    <dbReference type="NCBI Taxonomy" id="126358"/>
    <lineage>
        <taxon>Eukaryota</taxon>
        <taxon>Viridiplantae</taxon>
        <taxon>Streptophyta</taxon>
        <taxon>Embryophyta</taxon>
        <taxon>Tracheophyta</taxon>
        <taxon>Spermatophyta</taxon>
        <taxon>Magnoliopsida</taxon>
        <taxon>eudicotyledons</taxon>
        <taxon>Gunneridae</taxon>
        <taxon>Pentapetalae</taxon>
        <taxon>asterids</taxon>
        <taxon>lamiids</taxon>
        <taxon>Lamiales</taxon>
        <taxon>Oleaceae</taxon>
        <taxon>Forsythieae</taxon>
        <taxon>Abeliophyllum</taxon>
    </lineage>
</organism>
<dbReference type="SUPFAM" id="SSF51556">
    <property type="entry name" value="Metallo-dependent hydrolases"/>
    <property type="match status" value="1"/>
</dbReference>
<dbReference type="InterPro" id="IPR050138">
    <property type="entry name" value="DHOase/Allantoinase_Hydrolase"/>
</dbReference>
<evidence type="ECO:0000313" key="1">
    <source>
        <dbReference type="EMBL" id="KAL2532870.1"/>
    </source>
</evidence>